<accession>A0ABS4XQL0</accession>
<dbReference type="EMBL" id="JAGIOJ010000001">
    <property type="protein sequence ID" value="MBP2398752.1"/>
    <property type="molecule type" value="Genomic_DNA"/>
</dbReference>
<dbReference type="Pfam" id="PF19827">
    <property type="entry name" value="DUF6308"/>
    <property type="match status" value="1"/>
</dbReference>
<reference evidence="1 2" key="1">
    <citation type="submission" date="2021-03" db="EMBL/GenBank/DDBJ databases">
        <title>Sequencing the genomes of 1000 actinobacteria strains.</title>
        <authorList>
            <person name="Klenk H.-P."/>
        </authorList>
    </citation>
    <scope>NUCLEOTIDE SEQUENCE [LARGE SCALE GENOMIC DNA]</scope>
    <source>
        <strain evidence="1 2">DSM 20168</strain>
    </source>
</reference>
<keyword evidence="2" id="KW-1185">Reference proteome</keyword>
<protein>
    <submittedName>
        <fullName evidence="1">Uncharacterized protein</fullName>
    </submittedName>
</protein>
<sequence>MLRNLDDNPDRLVLDYLSNELGNFETGKLTPNHLAIQHLSTYLEGNAASGHDAFVGRHFDELAVHDENPNEITASDIVAVSFLSVNVPPRAAWAFLETRKNEISEILSSIPTNLAINDPSCTFTMYDEHSALQRLWNTLRRSPSEKLWGMGPVLTSKLMARKRPHLVPIQDSIVLAELEATDRDFWQMWWEAMQLTEEEYQPVQDFARVLRASVPAAHKLSLLRVLDIVIWMNGRAPAV</sequence>
<evidence type="ECO:0000313" key="2">
    <source>
        <dbReference type="Proteomes" id="UP001195422"/>
    </source>
</evidence>
<gene>
    <name evidence="1" type="ORF">JOF39_001833</name>
</gene>
<dbReference type="InterPro" id="IPR046275">
    <property type="entry name" value="DUF6308"/>
</dbReference>
<dbReference type="Proteomes" id="UP001195422">
    <property type="component" value="Unassembled WGS sequence"/>
</dbReference>
<proteinExistence type="predicted"/>
<name>A0ABS4XQL0_GLUPR</name>
<evidence type="ECO:0000313" key="1">
    <source>
        <dbReference type="EMBL" id="MBP2398752.1"/>
    </source>
</evidence>
<comment type="caution">
    <text evidence="1">The sequence shown here is derived from an EMBL/GenBank/DDBJ whole genome shotgun (WGS) entry which is preliminary data.</text>
</comment>
<organism evidence="1 2">
    <name type="scientific">Glutamicibacter protophormiae</name>
    <name type="common">Brevibacterium protophormiae</name>
    <dbReference type="NCBI Taxonomy" id="37930"/>
    <lineage>
        <taxon>Bacteria</taxon>
        <taxon>Bacillati</taxon>
        <taxon>Actinomycetota</taxon>
        <taxon>Actinomycetes</taxon>
        <taxon>Micrococcales</taxon>
        <taxon>Micrococcaceae</taxon>
        <taxon>Glutamicibacter</taxon>
    </lineage>
</organism>
<dbReference type="RefSeq" id="WP_188947528.1">
    <property type="nucleotide sequence ID" value="NZ_BMPH01000003.1"/>
</dbReference>